<evidence type="ECO:0000313" key="2">
    <source>
        <dbReference type="EMBL" id="KAH3801148.1"/>
    </source>
</evidence>
<accession>A0A9D4FPZ3</accession>
<evidence type="ECO:0000256" key="1">
    <source>
        <dbReference type="SAM" id="MobiDB-lite"/>
    </source>
</evidence>
<protein>
    <submittedName>
        <fullName evidence="2">Uncharacterized protein</fullName>
    </submittedName>
</protein>
<keyword evidence="3" id="KW-1185">Reference proteome</keyword>
<proteinExistence type="predicted"/>
<comment type="caution">
    <text evidence="2">The sequence shown here is derived from an EMBL/GenBank/DDBJ whole genome shotgun (WGS) entry which is preliminary data.</text>
</comment>
<dbReference type="AlphaFoldDB" id="A0A9D4FPZ3"/>
<reference evidence="2" key="2">
    <citation type="submission" date="2020-11" db="EMBL/GenBank/DDBJ databases">
        <authorList>
            <person name="McCartney M.A."/>
            <person name="Auch B."/>
            <person name="Kono T."/>
            <person name="Mallez S."/>
            <person name="Becker A."/>
            <person name="Gohl D.M."/>
            <person name="Silverstein K.A.T."/>
            <person name="Koren S."/>
            <person name="Bechman K.B."/>
            <person name="Herman A."/>
            <person name="Abrahante J.E."/>
            <person name="Garbe J."/>
        </authorList>
    </citation>
    <scope>NUCLEOTIDE SEQUENCE</scope>
    <source>
        <strain evidence="2">Duluth1</strain>
        <tissue evidence="2">Whole animal</tissue>
    </source>
</reference>
<gene>
    <name evidence="2" type="ORF">DPMN_154794</name>
</gene>
<dbReference type="EMBL" id="JAIWYP010000007">
    <property type="protein sequence ID" value="KAH3801148.1"/>
    <property type="molecule type" value="Genomic_DNA"/>
</dbReference>
<dbReference type="Proteomes" id="UP000828390">
    <property type="component" value="Unassembled WGS sequence"/>
</dbReference>
<evidence type="ECO:0000313" key="3">
    <source>
        <dbReference type="Proteomes" id="UP000828390"/>
    </source>
</evidence>
<organism evidence="2 3">
    <name type="scientific">Dreissena polymorpha</name>
    <name type="common">Zebra mussel</name>
    <name type="synonym">Mytilus polymorpha</name>
    <dbReference type="NCBI Taxonomy" id="45954"/>
    <lineage>
        <taxon>Eukaryota</taxon>
        <taxon>Metazoa</taxon>
        <taxon>Spiralia</taxon>
        <taxon>Lophotrochozoa</taxon>
        <taxon>Mollusca</taxon>
        <taxon>Bivalvia</taxon>
        <taxon>Autobranchia</taxon>
        <taxon>Heteroconchia</taxon>
        <taxon>Euheterodonta</taxon>
        <taxon>Imparidentia</taxon>
        <taxon>Neoheterodontei</taxon>
        <taxon>Myida</taxon>
        <taxon>Dreissenoidea</taxon>
        <taxon>Dreissenidae</taxon>
        <taxon>Dreissena</taxon>
    </lineage>
</organism>
<feature type="compositionally biased region" description="Gly residues" evidence="1">
    <location>
        <begin position="1"/>
        <end position="20"/>
    </location>
</feature>
<sequence length="61" mass="5885">MAFAEGGVGGVFGQAGGPGGADAQFADPVTGRPMQVIPTGVATAVRQARTGGPFGEVQPGK</sequence>
<name>A0A9D4FPZ3_DREPO</name>
<reference evidence="2" key="1">
    <citation type="journal article" date="2019" name="bioRxiv">
        <title>The Genome of the Zebra Mussel, Dreissena polymorpha: A Resource for Invasive Species Research.</title>
        <authorList>
            <person name="McCartney M.A."/>
            <person name="Auch B."/>
            <person name="Kono T."/>
            <person name="Mallez S."/>
            <person name="Zhang Y."/>
            <person name="Obille A."/>
            <person name="Becker A."/>
            <person name="Abrahante J.E."/>
            <person name="Garbe J."/>
            <person name="Badalamenti J.P."/>
            <person name="Herman A."/>
            <person name="Mangelson H."/>
            <person name="Liachko I."/>
            <person name="Sullivan S."/>
            <person name="Sone E.D."/>
            <person name="Koren S."/>
            <person name="Silverstein K.A.T."/>
            <person name="Beckman K.B."/>
            <person name="Gohl D.M."/>
        </authorList>
    </citation>
    <scope>NUCLEOTIDE SEQUENCE</scope>
    <source>
        <strain evidence="2">Duluth1</strain>
        <tissue evidence="2">Whole animal</tissue>
    </source>
</reference>
<feature type="region of interest" description="Disordered" evidence="1">
    <location>
        <begin position="1"/>
        <end position="32"/>
    </location>
</feature>